<dbReference type="Pfam" id="PF01402">
    <property type="entry name" value="RHH_1"/>
    <property type="match status" value="1"/>
</dbReference>
<dbReference type="GO" id="GO:0006355">
    <property type="term" value="P:regulation of DNA-templated transcription"/>
    <property type="evidence" value="ECO:0007669"/>
    <property type="project" value="InterPro"/>
</dbReference>
<evidence type="ECO:0000313" key="3">
    <source>
        <dbReference type="Proteomes" id="UP000019243"/>
    </source>
</evidence>
<dbReference type="SUPFAM" id="SSF47598">
    <property type="entry name" value="Ribbon-helix-helix"/>
    <property type="match status" value="1"/>
</dbReference>
<dbReference type="STRING" id="1265861.BCAMP_09630"/>
<name>W7CPH1_9LIST</name>
<dbReference type="InterPro" id="IPR002145">
    <property type="entry name" value="CopG"/>
</dbReference>
<organism evidence="2 3">
    <name type="scientific">Brochothrix campestris FSL F6-1037</name>
    <dbReference type="NCBI Taxonomy" id="1265861"/>
    <lineage>
        <taxon>Bacteria</taxon>
        <taxon>Bacillati</taxon>
        <taxon>Bacillota</taxon>
        <taxon>Bacilli</taxon>
        <taxon>Bacillales</taxon>
        <taxon>Listeriaceae</taxon>
        <taxon>Brochothrix</taxon>
    </lineage>
</organism>
<comment type="caution">
    <text evidence="2">The sequence shown here is derived from an EMBL/GenBank/DDBJ whole genome shotgun (WGS) entry which is preliminary data.</text>
</comment>
<dbReference type="InterPro" id="IPR010985">
    <property type="entry name" value="Ribbon_hlx_hlx"/>
</dbReference>
<gene>
    <name evidence="2" type="ORF">BCAMP_09630</name>
</gene>
<dbReference type="Proteomes" id="UP000019243">
    <property type="component" value="Unassembled WGS sequence"/>
</dbReference>
<accession>W7CPH1</accession>
<dbReference type="Gene3D" id="1.10.1220.10">
    <property type="entry name" value="Met repressor-like"/>
    <property type="match status" value="1"/>
</dbReference>
<reference evidence="2 3" key="1">
    <citation type="submission" date="2012-12" db="EMBL/GenBank/DDBJ databases">
        <title>Novel taxa of Listeriaceae from agricultural environments in the United States.</title>
        <authorList>
            <person name="den Bakker H.C."/>
            <person name="Allred A."/>
            <person name="Warchocki S."/>
            <person name="Wright E.M."/>
            <person name="Burrell A."/>
            <person name="Nightingale K.K."/>
            <person name="Kephart D."/>
            <person name="Wiedmann M."/>
        </authorList>
    </citation>
    <scope>NUCLEOTIDE SEQUENCE [LARGE SCALE GENOMIC DNA]</scope>
    <source>
        <strain evidence="2 3">FSL F6-1037</strain>
    </source>
</reference>
<evidence type="ECO:0000259" key="1">
    <source>
        <dbReference type="Pfam" id="PF01402"/>
    </source>
</evidence>
<feature type="domain" description="Ribbon-helix-helix protein CopG" evidence="1">
    <location>
        <begin position="3"/>
        <end position="39"/>
    </location>
</feature>
<dbReference type="RefSeq" id="WP_084038747.1">
    <property type="nucleotide sequence ID" value="NZ_AODH01000040.1"/>
</dbReference>
<dbReference type="EMBL" id="AODH01000040">
    <property type="protein sequence ID" value="EUJ37616.1"/>
    <property type="molecule type" value="Genomic_DNA"/>
</dbReference>
<sequence length="54" mass="5939">MPVVSITLSKEEIATLTARAKKEQKTASSLMREAVEAYLQTPAKATEKKVFRSA</sequence>
<proteinExistence type="predicted"/>
<protein>
    <recommendedName>
        <fullName evidence="1">Ribbon-helix-helix protein CopG domain-containing protein</fullName>
    </recommendedName>
</protein>
<dbReference type="AlphaFoldDB" id="W7CPH1"/>
<dbReference type="InterPro" id="IPR013321">
    <property type="entry name" value="Arc_rbn_hlx_hlx"/>
</dbReference>
<evidence type="ECO:0000313" key="2">
    <source>
        <dbReference type="EMBL" id="EUJ37616.1"/>
    </source>
</evidence>
<keyword evidence="3" id="KW-1185">Reference proteome</keyword>